<evidence type="ECO:0000313" key="2">
    <source>
        <dbReference type="EMBL" id="WDM73582.1"/>
    </source>
</evidence>
<accession>A0A2S7DY72</accession>
<dbReference type="Proteomes" id="UP001214201">
    <property type="component" value="Chromosome"/>
</dbReference>
<proteinExistence type="predicted"/>
<reference evidence="1 3" key="1">
    <citation type="submission" date="2016-08" db="EMBL/GenBank/DDBJ databases">
        <authorList>
            <person name="Seilhamer J.J."/>
        </authorList>
    </citation>
    <scope>NUCLEOTIDE SEQUENCE [LARGE SCALE GENOMIC DNA]</scope>
    <source>
        <strain evidence="1 3">CFBP2542</strain>
    </source>
</reference>
<keyword evidence="4" id="KW-1185">Reference proteome</keyword>
<protein>
    <submittedName>
        <fullName evidence="1">Uncharacterized protein</fullName>
    </submittedName>
</protein>
<name>A0A2S7DY72_9XANT</name>
<dbReference type="AlphaFoldDB" id="A0A2S7DY72"/>
<evidence type="ECO:0000313" key="1">
    <source>
        <dbReference type="EMBL" id="PPU78752.1"/>
    </source>
</evidence>
<dbReference type="Proteomes" id="UP000239561">
    <property type="component" value="Unassembled WGS sequence"/>
</dbReference>
<organism evidence="1 3">
    <name type="scientific">Xanthomonas cucurbitae</name>
    <dbReference type="NCBI Taxonomy" id="56453"/>
    <lineage>
        <taxon>Bacteria</taxon>
        <taxon>Pseudomonadati</taxon>
        <taxon>Pseudomonadota</taxon>
        <taxon>Gammaproteobacteria</taxon>
        <taxon>Lysobacterales</taxon>
        <taxon>Lysobacteraceae</taxon>
        <taxon>Xanthomonas</taxon>
    </lineage>
</organism>
<dbReference type="EMBL" id="MDED01000001">
    <property type="protein sequence ID" value="PPU78752.1"/>
    <property type="molecule type" value="Genomic_DNA"/>
</dbReference>
<dbReference type="EMBL" id="CP082214">
    <property type="protein sequence ID" value="WDM73582.1"/>
    <property type="molecule type" value="Genomic_DNA"/>
</dbReference>
<evidence type="ECO:0000313" key="3">
    <source>
        <dbReference type="Proteomes" id="UP000239561"/>
    </source>
</evidence>
<sequence>MSDLSDIAFVKRIAVGHAGGDRLAADERDAQALALLNRCLADSPKGRIIAVEKHVAVQAAGTEQVVQQWVCYHVGFRRKPHWLDGID</sequence>
<reference evidence="2 4" key="2">
    <citation type="submission" date="2021-08" db="EMBL/GenBank/DDBJ databases">
        <title>Genome sequences of Xanthomonas cucurbitae isolates from 5 Midwestern US states.</title>
        <authorList>
            <person name="Hind S.R."/>
        </authorList>
    </citation>
    <scope>NUCLEOTIDE SEQUENCE [LARGE SCALE GENOMIC DNA]</scope>
    <source>
        <strain evidence="2 4">OH_261</strain>
    </source>
</reference>
<gene>
    <name evidence="2" type="ORF">K6978_07505</name>
    <name evidence="1" type="ORF">XcuCFBP2542_00730</name>
</gene>
<evidence type="ECO:0000313" key="4">
    <source>
        <dbReference type="Proteomes" id="UP001214201"/>
    </source>
</evidence>